<dbReference type="PANTHER" id="PTHR37610:SF40">
    <property type="entry name" value="OS01G0909600 PROTEIN"/>
    <property type="match status" value="1"/>
</dbReference>
<name>A0ABM3R154_SPIOL</name>
<dbReference type="GeneID" id="130463981"/>
<organism evidence="2 3">
    <name type="scientific">Spinacia oleracea</name>
    <name type="common">Spinach</name>
    <dbReference type="NCBI Taxonomy" id="3562"/>
    <lineage>
        <taxon>Eukaryota</taxon>
        <taxon>Viridiplantae</taxon>
        <taxon>Streptophyta</taxon>
        <taxon>Embryophyta</taxon>
        <taxon>Tracheophyta</taxon>
        <taxon>Spermatophyta</taxon>
        <taxon>Magnoliopsida</taxon>
        <taxon>eudicotyledons</taxon>
        <taxon>Gunneridae</taxon>
        <taxon>Pentapetalae</taxon>
        <taxon>Caryophyllales</taxon>
        <taxon>Chenopodiaceae</taxon>
        <taxon>Chenopodioideae</taxon>
        <taxon>Anserineae</taxon>
        <taxon>Spinacia</taxon>
    </lineage>
</organism>
<evidence type="ECO:0000259" key="1">
    <source>
        <dbReference type="Pfam" id="PF14244"/>
    </source>
</evidence>
<dbReference type="Proteomes" id="UP000813463">
    <property type="component" value="Chromosome 1"/>
</dbReference>
<protein>
    <recommendedName>
        <fullName evidence="1">Retrotransposon Copia-like N-terminal domain-containing protein</fullName>
    </recommendedName>
</protein>
<evidence type="ECO:0000313" key="2">
    <source>
        <dbReference type="Proteomes" id="UP000813463"/>
    </source>
</evidence>
<reference evidence="3" key="2">
    <citation type="submission" date="2025-08" db="UniProtKB">
        <authorList>
            <consortium name="RefSeq"/>
        </authorList>
    </citation>
    <scope>IDENTIFICATION</scope>
    <source>
        <tissue evidence="3">Leaf</tissue>
    </source>
</reference>
<feature type="domain" description="Retrotransposon Copia-like N-terminal" evidence="1">
    <location>
        <begin position="41"/>
        <end position="75"/>
    </location>
</feature>
<reference evidence="2" key="1">
    <citation type="journal article" date="2021" name="Nat. Commun.">
        <title>Genomic analyses provide insights into spinach domestication and the genetic basis of agronomic traits.</title>
        <authorList>
            <person name="Cai X."/>
            <person name="Sun X."/>
            <person name="Xu C."/>
            <person name="Sun H."/>
            <person name="Wang X."/>
            <person name="Ge C."/>
            <person name="Zhang Z."/>
            <person name="Wang Q."/>
            <person name="Fei Z."/>
            <person name="Jiao C."/>
            <person name="Wang Q."/>
        </authorList>
    </citation>
    <scope>NUCLEOTIDE SEQUENCE [LARGE SCALE GENOMIC DNA]</scope>
    <source>
        <strain evidence="2">cv. Varoflay</strain>
    </source>
</reference>
<sequence>MTETPITDSTAANSGNNAVNYNDPYYISNGDTSVQNLGIQLFNGDNFVGWSRGVCLALGAKNKLGFIDGTITKPDPTSTDFQKWIRNDYMITCWILRSMEKSLAESFAFARTAQELWEDVRERYGKCNAPLLYDLQRSLTSIEQDDLSIAEYYGKMKKVWDELQVFDEIPSCSCGAMLRCTCNLLKKILEADQLKKLIQFLAGLHKDYDQVKVNILSMDPLPTVLRAYHILQQVEKQNRNSTHSIEISALMAGKHNQSYKFQPSGQGVQRKDFKKTKYDKYDKFDRFCDHCKVKGHMKDQCFKLVGYPEWYTNLKGKSVQKFAANVDSTGILGSSPLDFDPEEQAGSSSVGTSNVSQEMIEAIFKGVMKMMQSSNQQDNNYAVLNFAGPYN</sequence>
<dbReference type="PANTHER" id="PTHR37610">
    <property type="entry name" value="CCHC-TYPE DOMAIN-CONTAINING PROTEIN"/>
    <property type="match status" value="1"/>
</dbReference>
<evidence type="ECO:0000313" key="3">
    <source>
        <dbReference type="RefSeq" id="XP_056689291.1"/>
    </source>
</evidence>
<keyword evidence="2" id="KW-1185">Reference proteome</keyword>
<gene>
    <name evidence="3" type="primary">LOC130463981</name>
</gene>
<proteinExistence type="predicted"/>
<accession>A0ABM3R154</accession>
<dbReference type="InterPro" id="IPR029472">
    <property type="entry name" value="Copia-like_N"/>
</dbReference>
<dbReference type="Pfam" id="PF14244">
    <property type="entry name" value="Retrotran_gag_3"/>
    <property type="match status" value="1"/>
</dbReference>
<dbReference type="RefSeq" id="XP_056689291.1">
    <property type="nucleotide sequence ID" value="XM_056833313.1"/>
</dbReference>